<name>A0A371NBJ9_9EURY</name>
<evidence type="ECO:0000313" key="2">
    <source>
        <dbReference type="Proteomes" id="UP000256864"/>
    </source>
</evidence>
<dbReference type="Proteomes" id="UP000256864">
    <property type="component" value="Unassembled WGS sequence"/>
</dbReference>
<dbReference type="AlphaFoldDB" id="A0A371NBJ9"/>
<proteinExistence type="predicted"/>
<dbReference type="GeneID" id="82297958"/>
<reference evidence="1 2" key="1">
    <citation type="submission" date="2018-07" db="EMBL/GenBank/DDBJ databases">
        <title>Genomic Encyclopedia of Type Strains, Phase IV (KMG-IV): sequencing the most valuable type-strain genomes for metagenomic binning, comparative biology and taxonomic classification.</title>
        <authorList>
            <person name="Goeker M."/>
        </authorList>
    </citation>
    <scope>NUCLEOTIDE SEQUENCE [LARGE SCALE GENOMIC DNA]</scope>
    <source>
        <strain evidence="1 2">DSM 7466</strain>
    </source>
</reference>
<organism evidence="1 2">
    <name type="scientific">Methanothermobacter defluvii</name>
    <dbReference type="NCBI Taxonomy" id="49339"/>
    <lineage>
        <taxon>Archaea</taxon>
        <taxon>Methanobacteriati</taxon>
        <taxon>Methanobacteriota</taxon>
        <taxon>Methanomada group</taxon>
        <taxon>Methanobacteria</taxon>
        <taxon>Methanobacteriales</taxon>
        <taxon>Methanobacteriaceae</taxon>
        <taxon>Methanothermobacter</taxon>
    </lineage>
</organism>
<keyword evidence="2" id="KW-1185">Reference proteome</keyword>
<gene>
    <name evidence="1" type="ORF">C7452_1378</name>
</gene>
<protein>
    <submittedName>
        <fullName evidence="1">Uncharacterized protein</fullName>
    </submittedName>
</protein>
<dbReference type="RefSeq" id="WP_048176045.1">
    <property type="nucleotide sequence ID" value="NZ_QREL01000002.1"/>
</dbReference>
<comment type="caution">
    <text evidence="1">The sequence shown here is derived from an EMBL/GenBank/DDBJ whole genome shotgun (WGS) entry which is preliminary data.</text>
</comment>
<evidence type="ECO:0000313" key="1">
    <source>
        <dbReference type="EMBL" id="REE26413.1"/>
    </source>
</evidence>
<dbReference type="EMBL" id="QREL01000002">
    <property type="protein sequence ID" value="REE26413.1"/>
    <property type="molecule type" value="Genomic_DNA"/>
</dbReference>
<sequence length="127" mass="13491">MDDGGYISTTDAVLALTVVFIVTASVINTDPPLVTPESPKAGDVLDAMASYPSGESILDGLAESPDPTMASDFLNRTLEGMDYNLTADRGTGEVTVASRGSMEDAEDIDVAVRSRGNVTFRLYLWKP</sequence>
<accession>A0A371NBJ9</accession>